<gene>
    <name evidence="1" type="ORF">ALO40_01400</name>
</gene>
<organism evidence="1 2">
    <name type="scientific">Pseudomonas syringae pv. viburni</name>
    <dbReference type="NCBI Taxonomy" id="251703"/>
    <lineage>
        <taxon>Bacteria</taxon>
        <taxon>Pseudomonadati</taxon>
        <taxon>Pseudomonadota</taxon>
        <taxon>Gammaproteobacteria</taxon>
        <taxon>Pseudomonadales</taxon>
        <taxon>Pseudomonadaceae</taxon>
        <taxon>Pseudomonas</taxon>
    </lineage>
</organism>
<evidence type="ECO:0000313" key="2">
    <source>
        <dbReference type="Proteomes" id="UP000050317"/>
    </source>
</evidence>
<dbReference type="Proteomes" id="UP000050317">
    <property type="component" value="Unassembled WGS sequence"/>
</dbReference>
<dbReference type="AlphaFoldDB" id="A0A0N8TC52"/>
<evidence type="ECO:0000313" key="1">
    <source>
        <dbReference type="EMBL" id="KPZ09825.1"/>
    </source>
</evidence>
<proteinExistence type="predicted"/>
<sequence>MSYGSNLMSISNFVTYVIRMPDNTASRAALTTEVNASVIRNGGVITGTSSEDEMTLNELFEARLDDIDVQEARQDAAGLAIVKYPAG</sequence>
<protein>
    <submittedName>
        <fullName evidence="1">Uncharacterized protein</fullName>
    </submittedName>
</protein>
<comment type="caution">
    <text evidence="1">The sequence shown here is derived from an EMBL/GenBank/DDBJ whole genome shotgun (WGS) entry which is preliminary data.</text>
</comment>
<dbReference type="PATRIC" id="fig|251703.9.peg.1928"/>
<dbReference type="EMBL" id="LJRR01000415">
    <property type="protein sequence ID" value="KPZ09825.1"/>
    <property type="molecule type" value="Genomic_DNA"/>
</dbReference>
<accession>A0A0N8TC52</accession>
<reference evidence="1 2" key="1">
    <citation type="submission" date="2015-09" db="EMBL/GenBank/DDBJ databases">
        <title>Genome announcement of multiple Pseudomonas syringae strains.</title>
        <authorList>
            <person name="Thakur S."/>
            <person name="Wang P.W."/>
            <person name="Gong Y."/>
            <person name="Weir B.S."/>
            <person name="Guttman D.S."/>
        </authorList>
    </citation>
    <scope>NUCLEOTIDE SEQUENCE [LARGE SCALE GENOMIC DNA]</scope>
    <source>
        <strain evidence="1 2">ICMP3963</strain>
    </source>
</reference>
<name>A0A0N8TC52_9PSED</name>